<keyword evidence="3" id="KW-1185">Reference proteome</keyword>
<evidence type="ECO:0000313" key="3">
    <source>
        <dbReference type="Proteomes" id="UP001604277"/>
    </source>
</evidence>
<accession>A0ABD1X5Z0</accession>
<dbReference type="AlphaFoldDB" id="A0ABD1X5Z0"/>
<sequence length="248" mass="28442">MFRSTFPLSSFFEPSLRVYGPPMWSVPCLVFYLGRVGYYSRPSTKQDQNCLGEELSTTMKKYVVEVEEYKKKVNEYCSITERLEAEVEMRMKELEDLKKSPQPRTITRARTQEKDDKLRKEIKNKRGEVNSFYVQQMSWEESLAKKDDELGVLNANKQIFEDSKQAGGTELLELIKDELLDINFDFLYEEGETILLALPPKTDNDETVVEPTSYAVEPASSEAILEPTTGTLPSQAADSTVFENLQDL</sequence>
<comment type="caution">
    <text evidence="2">The sequence shown here is derived from an EMBL/GenBank/DDBJ whole genome shotgun (WGS) entry which is preliminary data.</text>
</comment>
<name>A0ABD1X5Z0_9LAMI</name>
<evidence type="ECO:0000313" key="2">
    <source>
        <dbReference type="EMBL" id="KAL2557399.1"/>
    </source>
</evidence>
<gene>
    <name evidence="2" type="ORF">Fot_02138</name>
</gene>
<reference evidence="3" key="1">
    <citation type="submission" date="2024-07" db="EMBL/GenBank/DDBJ databases">
        <title>Two chromosome-level genome assemblies of Korean endemic species Abeliophyllum distichum and Forsythia ovata (Oleaceae).</title>
        <authorList>
            <person name="Jang H."/>
        </authorList>
    </citation>
    <scope>NUCLEOTIDE SEQUENCE [LARGE SCALE GENOMIC DNA]</scope>
</reference>
<organism evidence="2 3">
    <name type="scientific">Forsythia ovata</name>
    <dbReference type="NCBI Taxonomy" id="205694"/>
    <lineage>
        <taxon>Eukaryota</taxon>
        <taxon>Viridiplantae</taxon>
        <taxon>Streptophyta</taxon>
        <taxon>Embryophyta</taxon>
        <taxon>Tracheophyta</taxon>
        <taxon>Spermatophyta</taxon>
        <taxon>Magnoliopsida</taxon>
        <taxon>eudicotyledons</taxon>
        <taxon>Gunneridae</taxon>
        <taxon>Pentapetalae</taxon>
        <taxon>asterids</taxon>
        <taxon>lamiids</taxon>
        <taxon>Lamiales</taxon>
        <taxon>Oleaceae</taxon>
        <taxon>Forsythieae</taxon>
        <taxon>Forsythia</taxon>
    </lineage>
</organism>
<feature type="region of interest" description="Disordered" evidence="1">
    <location>
        <begin position="96"/>
        <end position="115"/>
    </location>
</feature>
<protein>
    <submittedName>
        <fullName evidence="2">Uncharacterized protein</fullName>
    </submittedName>
</protein>
<evidence type="ECO:0000256" key="1">
    <source>
        <dbReference type="SAM" id="MobiDB-lite"/>
    </source>
</evidence>
<dbReference type="Proteomes" id="UP001604277">
    <property type="component" value="Unassembled WGS sequence"/>
</dbReference>
<dbReference type="EMBL" id="JBFOLJ010000001">
    <property type="protein sequence ID" value="KAL2557399.1"/>
    <property type="molecule type" value="Genomic_DNA"/>
</dbReference>
<proteinExistence type="predicted"/>